<keyword evidence="3" id="KW-1185">Reference proteome</keyword>
<evidence type="ECO:0000256" key="1">
    <source>
        <dbReference type="SAM" id="Phobius"/>
    </source>
</evidence>
<feature type="transmembrane region" description="Helical" evidence="1">
    <location>
        <begin position="56"/>
        <end position="77"/>
    </location>
</feature>
<protein>
    <submittedName>
        <fullName evidence="2">Uncharacterized protein</fullName>
    </submittedName>
</protein>
<keyword evidence="1" id="KW-0472">Membrane</keyword>
<gene>
    <name evidence="2" type="ORF">L596_026752</name>
</gene>
<dbReference type="AlphaFoldDB" id="A0A4U5M384"/>
<name>A0A4U5M384_STECR</name>
<keyword evidence="1" id="KW-0812">Transmembrane</keyword>
<organism evidence="2 3">
    <name type="scientific">Steinernema carpocapsae</name>
    <name type="common">Entomopathogenic nematode</name>
    <dbReference type="NCBI Taxonomy" id="34508"/>
    <lineage>
        <taxon>Eukaryota</taxon>
        <taxon>Metazoa</taxon>
        <taxon>Ecdysozoa</taxon>
        <taxon>Nematoda</taxon>
        <taxon>Chromadorea</taxon>
        <taxon>Rhabditida</taxon>
        <taxon>Tylenchina</taxon>
        <taxon>Panagrolaimomorpha</taxon>
        <taxon>Strongyloidoidea</taxon>
        <taxon>Steinernematidae</taxon>
        <taxon>Steinernema</taxon>
    </lineage>
</organism>
<accession>A0A4U5M384</accession>
<reference evidence="2 3" key="2">
    <citation type="journal article" date="2019" name="G3 (Bethesda)">
        <title>Hybrid Assembly of the Genome of the Entomopathogenic Nematode Steinernema carpocapsae Identifies the X-Chromosome.</title>
        <authorList>
            <person name="Serra L."/>
            <person name="Macchietto M."/>
            <person name="Macias-Munoz A."/>
            <person name="McGill C.J."/>
            <person name="Rodriguez I.M."/>
            <person name="Rodriguez B."/>
            <person name="Murad R."/>
            <person name="Mortazavi A."/>
        </authorList>
    </citation>
    <scope>NUCLEOTIDE SEQUENCE [LARGE SCALE GENOMIC DNA]</scope>
    <source>
        <strain evidence="2 3">ALL</strain>
    </source>
</reference>
<feature type="transmembrane region" description="Helical" evidence="1">
    <location>
        <begin position="12"/>
        <end position="35"/>
    </location>
</feature>
<proteinExistence type="predicted"/>
<reference evidence="2 3" key="1">
    <citation type="journal article" date="2015" name="Genome Biol.">
        <title>Comparative genomics of Steinernema reveals deeply conserved gene regulatory networks.</title>
        <authorList>
            <person name="Dillman A.R."/>
            <person name="Macchietto M."/>
            <person name="Porter C.F."/>
            <person name="Rogers A."/>
            <person name="Williams B."/>
            <person name="Antoshechkin I."/>
            <person name="Lee M.M."/>
            <person name="Goodwin Z."/>
            <person name="Lu X."/>
            <person name="Lewis E.E."/>
            <person name="Goodrich-Blair H."/>
            <person name="Stock S.P."/>
            <person name="Adams B.J."/>
            <person name="Sternberg P.W."/>
            <person name="Mortazavi A."/>
        </authorList>
    </citation>
    <scope>NUCLEOTIDE SEQUENCE [LARGE SCALE GENOMIC DNA]</scope>
    <source>
        <strain evidence="2 3">ALL</strain>
    </source>
</reference>
<dbReference type="Proteomes" id="UP000298663">
    <property type="component" value="Unassembled WGS sequence"/>
</dbReference>
<evidence type="ECO:0000313" key="3">
    <source>
        <dbReference type="Proteomes" id="UP000298663"/>
    </source>
</evidence>
<keyword evidence="1" id="KW-1133">Transmembrane helix</keyword>
<dbReference type="EMBL" id="AZBU02000010">
    <property type="protein sequence ID" value="TKR62843.1"/>
    <property type="molecule type" value="Genomic_DNA"/>
</dbReference>
<comment type="caution">
    <text evidence="2">The sequence shown here is derived from an EMBL/GenBank/DDBJ whole genome shotgun (WGS) entry which is preliminary data.</text>
</comment>
<sequence>MSSFEKISALTLVSLGLVLYVAICVILIKVLTAFVEFTLPKFRKEATERQKPKSAFYWPSFLTSSTWSFLSAVSTFYPTLWSTVSLPSGSSTFPFSFCLL</sequence>
<evidence type="ECO:0000313" key="2">
    <source>
        <dbReference type="EMBL" id="TKR62843.1"/>
    </source>
</evidence>